<organism evidence="1 2">
    <name type="scientific">Legionella pneumophila</name>
    <dbReference type="NCBI Taxonomy" id="446"/>
    <lineage>
        <taxon>Bacteria</taxon>
        <taxon>Pseudomonadati</taxon>
        <taxon>Pseudomonadota</taxon>
        <taxon>Gammaproteobacteria</taxon>
        <taxon>Legionellales</taxon>
        <taxon>Legionellaceae</taxon>
        <taxon>Legionella</taxon>
    </lineage>
</organism>
<name>A0AAN5Q2I3_LEGPN</name>
<dbReference type="EMBL" id="DACWOD010000013">
    <property type="protein sequence ID" value="HAU2397488.1"/>
    <property type="molecule type" value="Genomic_DNA"/>
</dbReference>
<sequence>MPSYVMDLIEILKNNFIKKNPPANFDTVKSYEELLEKSKINPIIAEYLTGTSSGVMLVDSYEKLLELSKINPAVADNMTRTQLGLDLIDSYEKFLEITKINAKVAFNFRILNYQRYTKLVDSYQQSSQEKSLSDLNTSANSQLFFKKSDSTRQDLASISTGQARLAHDTVGLELEWNEAIQNTISENMMNRNFNSKP</sequence>
<proteinExistence type="predicted"/>
<evidence type="ECO:0000313" key="2">
    <source>
        <dbReference type="Proteomes" id="UP000863577"/>
    </source>
</evidence>
<evidence type="ECO:0000313" key="1">
    <source>
        <dbReference type="EMBL" id="HAU2397488.1"/>
    </source>
</evidence>
<gene>
    <name evidence="1" type="ORF">JBK99_14290</name>
</gene>
<dbReference type="AlphaFoldDB" id="A0AAN5Q2I3"/>
<comment type="caution">
    <text evidence="1">The sequence shown here is derived from an EMBL/GenBank/DDBJ whole genome shotgun (WGS) entry which is preliminary data.</text>
</comment>
<protein>
    <submittedName>
        <fullName evidence="1">Uncharacterized protein</fullName>
    </submittedName>
</protein>
<dbReference type="Proteomes" id="UP000863577">
    <property type="component" value="Unassembled WGS sequence"/>
</dbReference>
<dbReference type="RefSeq" id="WP_062789848.1">
    <property type="nucleotide sequence ID" value="NZ_QFKS01000004.1"/>
</dbReference>
<reference evidence="1" key="2">
    <citation type="submission" date="2019-09" db="EMBL/GenBank/DDBJ databases">
        <authorList>
            <consortium name="NCBI Pathogen Detection Project"/>
        </authorList>
    </citation>
    <scope>NUCLEOTIDE SEQUENCE</scope>
    <source>
        <strain evidence="1">CL18-200174</strain>
    </source>
</reference>
<reference evidence="1" key="1">
    <citation type="journal article" date="2018" name="Genome Biol.">
        <title>SKESA: strategic k-mer extension for scrupulous assemblies.</title>
        <authorList>
            <person name="Souvorov A."/>
            <person name="Agarwala R."/>
            <person name="Lipman D.J."/>
        </authorList>
    </citation>
    <scope>NUCLEOTIDE SEQUENCE</scope>
    <source>
        <strain evidence="1">CL18-200174</strain>
    </source>
</reference>
<accession>A0AAN5Q2I3</accession>